<sequence>GFDYLNILNSVSAANRKKFVMMFLDYLVEHKFEWNPDIFKRPEYDYIKYFYKGLKDTWDNSLFREFTHADDILLGSLMEAYYYHEEEPSSPHQYYQDNMERILKDIYKDEHLGKAWTFNHALQGIYRKYSNGERITRSYMESEEKDQQFLTEMTTLGQGNYSHFMGAIGLPASRLDSLYHDELDDPWKIEVLYENIRRLVEESLNTGENRLLGKYASQNEKKLYQAMCMKYGHWTGGLSKVGVDLKAFTKQLNSYNSLRSGFHSFFHGLLKRYEFTELENPKRVKKDGQFTCGKALKDCTPELYFWDKIIETRLGFHKNEPQDHIERLKGHTGMIILIAPDGEKEVISGETVLIRIPFGQFIKESRSLLGVQLRHSEMERLSNKLKRKSFWE</sequence>
<name>A0A382ETX6_9ZZZZ</name>
<accession>A0A382ETX6</accession>
<gene>
    <name evidence="1" type="ORF">METZ01_LOCUS206739</name>
</gene>
<dbReference type="EMBL" id="UINC01046192">
    <property type="protein sequence ID" value="SVB53885.1"/>
    <property type="molecule type" value="Genomic_DNA"/>
</dbReference>
<organism evidence="1">
    <name type="scientific">marine metagenome</name>
    <dbReference type="NCBI Taxonomy" id="408172"/>
    <lineage>
        <taxon>unclassified sequences</taxon>
        <taxon>metagenomes</taxon>
        <taxon>ecological metagenomes</taxon>
    </lineage>
</organism>
<proteinExistence type="predicted"/>
<dbReference type="AlphaFoldDB" id="A0A382ETX6"/>
<protein>
    <submittedName>
        <fullName evidence="1">Uncharacterized protein</fullName>
    </submittedName>
</protein>
<evidence type="ECO:0000313" key="1">
    <source>
        <dbReference type="EMBL" id="SVB53885.1"/>
    </source>
</evidence>
<reference evidence="1" key="1">
    <citation type="submission" date="2018-05" db="EMBL/GenBank/DDBJ databases">
        <authorList>
            <person name="Lanie J.A."/>
            <person name="Ng W.-L."/>
            <person name="Kazmierczak K.M."/>
            <person name="Andrzejewski T.M."/>
            <person name="Davidsen T.M."/>
            <person name="Wayne K.J."/>
            <person name="Tettelin H."/>
            <person name="Glass J.I."/>
            <person name="Rusch D."/>
            <person name="Podicherti R."/>
            <person name="Tsui H.-C.T."/>
            <person name="Winkler M.E."/>
        </authorList>
    </citation>
    <scope>NUCLEOTIDE SEQUENCE</scope>
</reference>
<feature type="non-terminal residue" evidence="1">
    <location>
        <position position="1"/>
    </location>
</feature>